<dbReference type="InterPro" id="IPR025877">
    <property type="entry name" value="MobA-like_NTP_Trfase"/>
</dbReference>
<evidence type="ECO:0000256" key="10">
    <source>
        <dbReference type="ARBA" id="ARBA00022960"/>
    </source>
</evidence>
<keyword evidence="9 18" id="KW-0460">Magnesium</keyword>
<feature type="binding site" evidence="18">
    <location>
        <position position="315"/>
    </location>
    <ligand>
        <name>UDP-N-acetyl-alpha-D-glucosamine</name>
        <dbReference type="ChEBI" id="CHEBI:57705"/>
    </ligand>
</feature>
<keyword evidence="11 18" id="KW-0573">Peptidoglycan synthesis</keyword>
<feature type="binding site" evidence="18">
    <location>
        <begin position="80"/>
        <end position="81"/>
    </location>
    <ligand>
        <name>UDP-N-acetyl-alpha-D-glucosamine</name>
        <dbReference type="ChEBI" id="CHEBI:57705"/>
    </ligand>
</feature>
<keyword evidence="4 18" id="KW-0963">Cytoplasm</keyword>
<comment type="similarity">
    <text evidence="2 18">In the C-terminal section; belongs to the transferase hexapeptide repeat family.</text>
</comment>
<evidence type="ECO:0000256" key="4">
    <source>
        <dbReference type="ARBA" id="ARBA00022490"/>
    </source>
</evidence>
<comment type="caution">
    <text evidence="20">The sequence shown here is derived from an EMBL/GenBank/DDBJ whole genome shotgun (WGS) entry which is preliminary data.</text>
</comment>
<dbReference type="HAMAP" id="MF_01631">
    <property type="entry name" value="GlmU"/>
    <property type="match status" value="1"/>
</dbReference>
<feature type="binding site" evidence="18">
    <location>
        <position position="105"/>
    </location>
    <ligand>
        <name>Mg(2+)</name>
        <dbReference type="ChEBI" id="CHEBI:18420"/>
    </ligand>
</feature>
<dbReference type="Pfam" id="PF12804">
    <property type="entry name" value="NTP_transf_3"/>
    <property type="match status" value="1"/>
</dbReference>
<evidence type="ECO:0000256" key="15">
    <source>
        <dbReference type="ARBA" id="ARBA00048247"/>
    </source>
</evidence>
<feature type="binding site" evidence="18">
    <location>
        <position position="226"/>
    </location>
    <ligand>
        <name>Mg(2+)</name>
        <dbReference type="ChEBI" id="CHEBI:18420"/>
    </ligand>
</feature>
<dbReference type="InterPro" id="IPR038009">
    <property type="entry name" value="GlmU_C_LbH"/>
</dbReference>
<evidence type="ECO:0000256" key="18">
    <source>
        <dbReference type="HAMAP-Rule" id="MF_01631"/>
    </source>
</evidence>
<keyword evidence="13 18" id="KW-0012">Acyltransferase</keyword>
<feature type="region of interest" description="Pyrophosphorylase" evidence="18">
    <location>
        <begin position="1"/>
        <end position="228"/>
    </location>
</feature>
<dbReference type="EC" id="2.7.7.23" evidence="18"/>
<dbReference type="GO" id="GO:0003977">
    <property type="term" value="F:UDP-N-acetylglucosamine diphosphorylase activity"/>
    <property type="evidence" value="ECO:0007669"/>
    <property type="project" value="UniProtKB-EC"/>
</dbReference>
<feature type="domain" description="MobA-like NTP transferase" evidence="19">
    <location>
        <begin position="6"/>
        <end position="132"/>
    </location>
</feature>
<dbReference type="InterPro" id="IPR011004">
    <property type="entry name" value="Trimer_LpxA-like_sf"/>
</dbReference>
<dbReference type="Proteomes" id="UP001597186">
    <property type="component" value="Unassembled WGS sequence"/>
</dbReference>
<evidence type="ECO:0000256" key="16">
    <source>
        <dbReference type="ARBA" id="ARBA00048493"/>
    </source>
</evidence>
<keyword evidence="6 18" id="KW-0548">Nucleotidyltransferase</keyword>
<evidence type="ECO:0000256" key="6">
    <source>
        <dbReference type="ARBA" id="ARBA00022695"/>
    </source>
</evidence>
<keyword evidence="7 18" id="KW-0479">Metal-binding</keyword>
<evidence type="ECO:0000256" key="3">
    <source>
        <dbReference type="ARBA" id="ARBA00007947"/>
    </source>
</evidence>
<evidence type="ECO:0000256" key="9">
    <source>
        <dbReference type="ARBA" id="ARBA00022842"/>
    </source>
</evidence>
<keyword evidence="5 18" id="KW-0808">Transferase</keyword>
<feature type="binding site" evidence="18">
    <location>
        <begin position="8"/>
        <end position="11"/>
    </location>
    <ligand>
        <name>UDP-N-acetyl-alpha-D-glucosamine</name>
        <dbReference type="ChEBI" id="CHEBI:57705"/>
    </ligand>
</feature>
<accession>A0ABW4ECL2</accession>
<evidence type="ECO:0000256" key="2">
    <source>
        <dbReference type="ARBA" id="ARBA00007707"/>
    </source>
</evidence>
<evidence type="ECO:0000313" key="20">
    <source>
        <dbReference type="EMBL" id="MFD1509030.1"/>
    </source>
</evidence>
<feature type="binding site" evidence="18">
    <location>
        <position position="422"/>
    </location>
    <ligand>
        <name>acetyl-CoA</name>
        <dbReference type="ChEBI" id="CHEBI:57288"/>
    </ligand>
</feature>
<evidence type="ECO:0000256" key="12">
    <source>
        <dbReference type="ARBA" id="ARBA00023268"/>
    </source>
</evidence>
<comment type="pathway">
    <text evidence="18">Nucleotide-sugar biosynthesis; UDP-N-acetyl-alpha-D-glucosamine biosynthesis; N-acetyl-alpha-D-glucosamine 1-phosphate from alpha-D-glucosamine 6-phosphate (route II): step 2/2.</text>
</comment>
<feature type="binding site" evidence="18">
    <location>
        <position position="22"/>
    </location>
    <ligand>
        <name>UDP-N-acetyl-alpha-D-glucosamine</name>
        <dbReference type="ChEBI" id="CHEBI:57705"/>
    </ligand>
</feature>
<dbReference type="InterPro" id="IPR029044">
    <property type="entry name" value="Nucleotide-diphossugar_trans"/>
</dbReference>
<gene>
    <name evidence="18 20" type="primary">glmU</name>
    <name evidence="20" type="ORF">ACFTOW_06415</name>
</gene>
<comment type="subunit">
    <text evidence="18">Homotrimer.</text>
</comment>
<keyword evidence="10 18" id="KW-0133">Cell shape</keyword>
<comment type="function">
    <text evidence="17 18">Catalyzes the last two sequential reactions in the de novo biosynthetic pathway for UDP-N-acetylglucosamine (UDP-GlcNAc). The C-terminal domain catalyzes the transfer of acetyl group from acetyl coenzyme A to glucosamine-1-phosphate (GlcN-1-P) to produce N-acetylglucosamine-1-phosphate (GlcNAc-1-P), which is converted into UDP-GlcNAc by the transfer of uridine 5-monophosphate (from uridine 5-triphosphate), a reaction catalyzed by the N-terminal domain.</text>
</comment>
<comment type="cofactor">
    <cofactor evidence="18">
        <name>Mg(2+)</name>
        <dbReference type="ChEBI" id="CHEBI:18420"/>
    </cofactor>
    <text evidence="18">Binds 1 Mg(2+) ion per subunit.</text>
</comment>
<dbReference type="EC" id="2.3.1.157" evidence="18"/>
<feature type="region of interest" description="Linker" evidence="18">
    <location>
        <begin position="229"/>
        <end position="249"/>
    </location>
</feature>
<dbReference type="Gene3D" id="3.90.550.10">
    <property type="entry name" value="Spore Coat Polysaccharide Biosynthesis Protein SpsA, Chain A"/>
    <property type="match status" value="1"/>
</dbReference>
<evidence type="ECO:0000256" key="1">
    <source>
        <dbReference type="ARBA" id="ARBA00004496"/>
    </source>
</evidence>
<keyword evidence="14 18" id="KW-0961">Cell wall biogenesis/degradation</keyword>
<comment type="pathway">
    <text evidence="18">Nucleotide-sugar biosynthesis; UDP-N-acetyl-alpha-D-glucosamine biosynthesis; UDP-N-acetyl-alpha-D-glucosamine from N-acetyl-alpha-D-glucosamine 1-phosphate: step 1/1.</text>
</comment>
<evidence type="ECO:0000256" key="8">
    <source>
        <dbReference type="ARBA" id="ARBA00022737"/>
    </source>
</evidence>
<dbReference type="NCBIfam" id="NF010933">
    <property type="entry name" value="PRK14353.1"/>
    <property type="match status" value="1"/>
</dbReference>
<dbReference type="NCBIfam" id="TIGR01173">
    <property type="entry name" value="glmU"/>
    <property type="match status" value="1"/>
</dbReference>
<feature type="binding site" evidence="18">
    <location>
        <position position="169"/>
    </location>
    <ligand>
        <name>UDP-N-acetyl-alpha-D-glucosamine</name>
        <dbReference type="ChEBI" id="CHEBI:57705"/>
    </ligand>
</feature>
<dbReference type="CDD" id="cd03353">
    <property type="entry name" value="LbH_GlmU_C"/>
    <property type="match status" value="1"/>
</dbReference>
<keyword evidence="21" id="KW-1185">Reference proteome</keyword>
<dbReference type="EMBL" id="JBHUDD010000043">
    <property type="protein sequence ID" value="MFD1509030.1"/>
    <property type="molecule type" value="Genomic_DNA"/>
</dbReference>
<comment type="catalytic activity">
    <reaction evidence="16 18">
        <text>N-acetyl-alpha-D-glucosamine 1-phosphate + UTP + H(+) = UDP-N-acetyl-alpha-D-glucosamine + diphosphate</text>
        <dbReference type="Rhea" id="RHEA:13509"/>
        <dbReference type="ChEBI" id="CHEBI:15378"/>
        <dbReference type="ChEBI" id="CHEBI:33019"/>
        <dbReference type="ChEBI" id="CHEBI:46398"/>
        <dbReference type="ChEBI" id="CHEBI:57705"/>
        <dbReference type="ChEBI" id="CHEBI:57776"/>
        <dbReference type="EC" id="2.7.7.23"/>
    </reaction>
</comment>
<evidence type="ECO:0000256" key="7">
    <source>
        <dbReference type="ARBA" id="ARBA00022723"/>
    </source>
</evidence>
<protein>
    <recommendedName>
        <fullName evidence="18">Bifunctional protein GlmU</fullName>
    </recommendedName>
    <domain>
        <recommendedName>
            <fullName evidence="18">UDP-N-acetylglucosamine pyrophosphorylase</fullName>
            <ecNumber evidence="18">2.7.7.23</ecNumber>
        </recommendedName>
        <alternativeName>
            <fullName evidence="18">N-acetylglucosamine-1-phosphate uridyltransferase</fullName>
        </alternativeName>
    </domain>
    <domain>
        <recommendedName>
            <fullName evidence="18">Glucosamine-1-phosphate N-acetyltransferase</fullName>
            <ecNumber evidence="18">2.3.1.157</ecNumber>
        </recommendedName>
    </domain>
</protein>
<feature type="active site" description="Proton acceptor" evidence="18">
    <location>
        <position position="345"/>
    </location>
</feature>
<name>A0ABW4ECL2_9RHOB</name>
<dbReference type="Pfam" id="PF00132">
    <property type="entry name" value="Hexapep"/>
    <property type="match status" value="1"/>
</dbReference>
<organism evidence="20 21">
    <name type="scientific">Lacimonas salitolerans</name>
    <dbReference type="NCBI Taxonomy" id="1323750"/>
    <lineage>
        <taxon>Bacteria</taxon>
        <taxon>Pseudomonadati</taxon>
        <taxon>Pseudomonadota</taxon>
        <taxon>Alphaproteobacteria</taxon>
        <taxon>Rhodobacterales</taxon>
        <taxon>Paracoccaceae</taxon>
        <taxon>Lacimonas</taxon>
    </lineage>
</organism>
<evidence type="ECO:0000259" key="19">
    <source>
        <dbReference type="Pfam" id="PF12804"/>
    </source>
</evidence>
<dbReference type="PROSITE" id="PS00101">
    <property type="entry name" value="HEXAPEP_TRANSFERASES"/>
    <property type="match status" value="1"/>
</dbReference>
<dbReference type="PANTHER" id="PTHR43584:SF3">
    <property type="entry name" value="BIFUNCTIONAL PROTEIN GLMU"/>
    <property type="match status" value="1"/>
</dbReference>
<feature type="binding site" evidence="18">
    <location>
        <position position="387"/>
    </location>
    <ligand>
        <name>acetyl-CoA</name>
        <dbReference type="ChEBI" id="CHEBI:57288"/>
    </ligand>
</feature>
<feature type="binding site" evidence="18">
    <location>
        <position position="362"/>
    </location>
    <ligand>
        <name>acetyl-CoA</name>
        <dbReference type="ChEBI" id="CHEBI:57288"/>
    </ligand>
</feature>
<feature type="binding site" evidence="18">
    <location>
        <position position="75"/>
    </location>
    <ligand>
        <name>UDP-N-acetyl-alpha-D-glucosamine</name>
        <dbReference type="ChEBI" id="CHEBI:57705"/>
    </ligand>
</feature>
<feature type="binding site" evidence="18">
    <location>
        <begin position="368"/>
        <end position="369"/>
    </location>
    <ligand>
        <name>acetyl-CoA</name>
        <dbReference type="ChEBI" id="CHEBI:57288"/>
    </ligand>
</feature>
<evidence type="ECO:0000256" key="17">
    <source>
        <dbReference type="ARBA" id="ARBA00049628"/>
    </source>
</evidence>
<feature type="binding site" evidence="18">
    <location>
        <position position="140"/>
    </location>
    <ligand>
        <name>UDP-N-acetyl-alpha-D-glucosamine</name>
        <dbReference type="ChEBI" id="CHEBI:57705"/>
    </ligand>
</feature>
<dbReference type="InterPro" id="IPR005882">
    <property type="entry name" value="Bifunctional_GlmU"/>
</dbReference>
<evidence type="ECO:0000256" key="5">
    <source>
        <dbReference type="ARBA" id="ARBA00022679"/>
    </source>
</evidence>
<feature type="binding site" evidence="18">
    <location>
        <position position="333"/>
    </location>
    <ligand>
        <name>UDP-N-acetyl-alpha-D-glucosamine</name>
        <dbReference type="ChEBI" id="CHEBI:57705"/>
    </ligand>
</feature>
<reference evidence="21" key="1">
    <citation type="journal article" date="2019" name="Int. J. Syst. Evol. Microbiol.">
        <title>The Global Catalogue of Microorganisms (GCM) 10K type strain sequencing project: providing services to taxonomists for standard genome sequencing and annotation.</title>
        <authorList>
            <consortium name="The Broad Institute Genomics Platform"/>
            <consortium name="The Broad Institute Genome Sequencing Center for Infectious Disease"/>
            <person name="Wu L."/>
            <person name="Ma J."/>
        </authorList>
    </citation>
    <scope>NUCLEOTIDE SEQUENCE [LARGE SCALE GENOMIC DNA]</scope>
    <source>
        <strain evidence="21">CGMCC 1.12477</strain>
    </source>
</reference>
<evidence type="ECO:0000256" key="13">
    <source>
        <dbReference type="ARBA" id="ARBA00023315"/>
    </source>
</evidence>
<dbReference type="InterPro" id="IPR050065">
    <property type="entry name" value="GlmU-like"/>
</dbReference>
<comment type="pathway">
    <text evidence="18">Bacterial outer membrane biogenesis; LPS lipid A biosynthesis.</text>
</comment>
<evidence type="ECO:0000256" key="11">
    <source>
        <dbReference type="ARBA" id="ARBA00022984"/>
    </source>
</evidence>
<evidence type="ECO:0000313" key="21">
    <source>
        <dbReference type="Proteomes" id="UP001597186"/>
    </source>
</evidence>
<dbReference type="InterPro" id="IPR018357">
    <property type="entry name" value="Hexapep_transf_CS"/>
</dbReference>
<dbReference type="SUPFAM" id="SSF51161">
    <property type="entry name" value="Trimeric LpxA-like enzymes"/>
    <property type="match status" value="1"/>
</dbReference>
<comment type="similarity">
    <text evidence="3 18">In the N-terminal section; belongs to the N-acetylglucosamine-1-phosphate uridyltransferase family.</text>
</comment>
<feature type="binding site" evidence="18">
    <location>
        <position position="405"/>
    </location>
    <ligand>
        <name>acetyl-CoA</name>
        <dbReference type="ChEBI" id="CHEBI:57288"/>
    </ligand>
</feature>
<feature type="region of interest" description="N-acetyltransferase" evidence="18">
    <location>
        <begin position="250"/>
        <end position="451"/>
    </location>
</feature>
<keyword evidence="12 18" id="KW-0511">Multifunctional enzyme</keyword>
<feature type="binding site" evidence="18">
    <location>
        <position position="359"/>
    </location>
    <ligand>
        <name>UDP-N-acetyl-alpha-D-glucosamine</name>
        <dbReference type="ChEBI" id="CHEBI:57705"/>
    </ligand>
</feature>
<proteinExistence type="inferred from homology"/>
<feature type="binding site" evidence="18">
    <location>
        <position position="226"/>
    </location>
    <ligand>
        <name>UDP-N-acetyl-alpha-D-glucosamine</name>
        <dbReference type="ChEBI" id="CHEBI:57705"/>
    </ligand>
</feature>
<feature type="binding site" evidence="18">
    <location>
        <position position="348"/>
    </location>
    <ligand>
        <name>UDP-N-acetyl-alpha-D-glucosamine</name>
        <dbReference type="ChEBI" id="CHEBI:57705"/>
    </ligand>
</feature>
<dbReference type="PANTHER" id="PTHR43584">
    <property type="entry name" value="NUCLEOTIDYL TRANSFERASE"/>
    <property type="match status" value="1"/>
</dbReference>
<dbReference type="InterPro" id="IPR001451">
    <property type="entry name" value="Hexapep"/>
</dbReference>
<sequence length="451" mass="46685">MTTALIVLAAGMGTRMNSDLPKVLHPVAGAPLLIHAMKSGAVLEPAQTIIVAGHGADAVTKVAQDWDEGAQIVLQSEQKGTAHAVDMARDALAGFDGDVIVLYGDTPFIRPETLQAMQSARAAHDVVVLGFQAADPGRYGRLVMAGDTLDRIVEFKDATEDERAITLCNSGVIAADATTLFDLIAQVGNDNASGEYYLTDVIALARAAGLSATAVTCDQAETLGVNSRAELAGAEAAFQARARAQALEDGVTLIAPDTVHFAHDTVLGRDALVEPNVVFGPGVTVETGATIRAFSHLEGCHVSRGAVVGPYARLRPGAELAEDVRVGNFVEIKNAVLDEGAKVNHLSYIGDAHVGAGANIGAGTITCNYDGVMKHHTKIGAGAFIGSNTMLVAPVQVGAGAMTASGSVITRDVGDDALALGRAPQVEKPGMAARLFEMLRAKKAKRDKGAK</sequence>
<dbReference type="SUPFAM" id="SSF53448">
    <property type="entry name" value="Nucleotide-diphospho-sugar transferases"/>
    <property type="match status" value="1"/>
</dbReference>
<comment type="subcellular location">
    <subcellularLocation>
        <location evidence="1 18">Cytoplasm</location>
    </subcellularLocation>
</comment>
<feature type="binding site" evidence="18">
    <location>
        <begin position="103"/>
        <end position="105"/>
    </location>
    <ligand>
        <name>UDP-N-acetyl-alpha-D-glucosamine</name>
        <dbReference type="ChEBI" id="CHEBI:57705"/>
    </ligand>
</feature>
<evidence type="ECO:0000256" key="14">
    <source>
        <dbReference type="ARBA" id="ARBA00023316"/>
    </source>
</evidence>
<dbReference type="RefSeq" id="WP_379914232.1">
    <property type="nucleotide sequence ID" value="NZ_JBHUDD010000043.1"/>
</dbReference>
<keyword evidence="8 18" id="KW-0677">Repeat</keyword>
<comment type="catalytic activity">
    <reaction evidence="15 18">
        <text>alpha-D-glucosamine 1-phosphate + acetyl-CoA = N-acetyl-alpha-D-glucosamine 1-phosphate + CoA + H(+)</text>
        <dbReference type="Rhea" id="RHEA:13725"/>
        <dbReference type="ChEBI" id="CHEBI:15378"/>
        <dbReference type="ChEBI" id="CHEBI:57287"/>
        <dbReference type="ChEBI" id="CHEBI:57288"/>
        <dbReference type="ChEBI" id="CHEBI:57776"/>
        <dbReference type="ChEBI" id="CHEBI:58516"/>
        <dbReference type="EC" id="2.3.1.157"/>
    </reaction>
</comment>
<dbReference type="CDD" id="cd02540">
    <property type="entry name" value="GT2_GlmU_N_bac"/>
    <property type="match status" value="1"/>
</dbReference>
<feature type="binding site" evidence="18">
    <location>
        <position position="154"/>
    </location>
    <ligand>
        <name>UDP-N-acetyl-alpha-D-glucosamine</name>
        <dbReference type="ChEBI" id="CHEBI:57705"/>
    </ligand>
</feature>
<dbReference type="Gene3D" id="2.160.10.10">
    <property type="entry name" value="Hexapeptide repeat proteins"/>
    <property type="match status" value="1"/>
</dbReference>